<dbReference type="EMBL" id="CM031823">
    <property type="protein sequence ID" value="KAG6627337.1"/>
    <property type="molecule type" value="Genomic_DNA"/>
</dbReference>
<proteinExistence type="predicted"/>
<dbReference type="AlphaFoldDB" id="A0A8T1NEE6"/>
<gene>
    <name evidence="1" type="ORF">CIPAW_15G120800</name>
</gene>
<organism evidence="1 2">
    <name type="scientific">Carya illinoinensis</name>
    <name type="common">Pecan</name>
    <dbReference type="NCBI Taxonomy" id="32201"/>
    <lineage>
        <taxon>Eukaryota</taxon>
        <taxon>Viridiplantae</taxon>
        <taxon>Streptophyta</taxon>
        <taxon>Embryophyta</taxon>
        <taxon>Tracheophyta</taxon>
        <taxon>Spermatophyta</taxon>
        <taxon>Magnoliopsida</taxon>
        <taxon>eudicotyledons</taxon>
        <taxon>Gunneridae</taxon>
        <taxon>Pentapetalae</taxon>
        <taxon>rosids</taxon>
        <taxon>fabids</taxon>
        <taxon>Fagales</taxon>
        <taxon>Juglandaceae</taxon>
        <taxon>Carya</taxon>
    </lineage>
</organism>
<name>A0A8T1NEE6_CARIL</name>
<accession>A0A8T1NEE6</accession>
<keyword evidence="2" id="KW-1185">Reference proteome</keyword>
<dbReference type="Proteomes" id="UP000811609">
    <property type="component" value="Chromosome 15"/>
</dbReference>
<protein>
    <submittedName>
        <fullName evidence="1">Uncharacterized protein</fullName>
    </submittedName>
</protein>
<evidence type="ECO:0000313" key="2">
    <source>
        <dbReference type="Proteomes" id="UP000811609"/>
    </source>
</evidence>
<evidence type="ECO:0000313" key="1">
    <source>
        <dbReference type="EMBL" id="KAG6627337.1"/>
    </source>
</evidence>
<comment type="caution">
    <text evidence="1">The sequence shown here is derived from an EMBL/GenBank/DDBJ whole genome shotgun (WGS) entry which is preliminary data.</text>
</comment>
<sequence length="49" mass="5769">MRRFGIIKCQILYCGRDIITPLRYRSCGSCGANVVYKHQSRAHKRRKLD</sequence>
<reference evidence="1" key="1">
    <citation type="submission" date="2020-12" db="EMBL/GenBank/DDBJ databases">
        <title>WGS assembly of Carya illinoinensis cv. Pawnee.</title>
        <authorList>
            <person name="Platts A."/>
            <person name="Shu S."/>
            <person name="Wright S."/>
            <person name="Barry K."/>
            <person name="Edger P."/>
            <person name="Pires J.C."/>
            <person name="Schmutz J."/>
        </authorList>
    </citation>
    <scope>NUCLEOTIDE SEQUENCE</scope>
    <source>
        <tissue evidence="1">Leaf</tissue>
    </source>
</reference>